<protein>
    <submittedName>
        <fullName evidence="1">Uncharacterized protein</fullName>
    </submittedName>
</protein>
<dbReference type="EMBL" id="CP070968">
    <property type="protein sequence ID" value="QSF54469.1"/>
    <property type="molecule type" value="Genomic_DNA"/>
</dbReference>
<dbReference type="InterPro" id="IPR038470">
    <property type="entry name" value="Cellsynth_D_sf"/>
</dbReference>
<name>A0ABX7LNR0_9CAUL</name>
<evidence type="ECO:0000313" key="1">
    <source>
        <dbReference type="EMBL" id="QSF54469.1"/>
    </source>
</evidence>
<dbReference type="Pfam" id="PF03500">
    <property type="entry name" value="Cellsynth_D"/>
    <property type="match status" value="1"/>
</dbReference>
<proteinExistence type="predicted"/>
<keyword evidence="2" id="KW-1185">Reference proteome</keyword>
<dbReference type="Proteomes" id="UP000662957">
    <property type="component" value="Chromosome"/>
</dbReference>
<reference evidence="1 2" key="1">
    <citation type="submission" date="2021-02" db="EMBL/GenBank/DDBJ databases">
        <title>Brevundimonas sp. CS1 genome sequence.</title>
        <authorList>
            <person name="Lee K."/>
            <person name="Choi Y.-J."/>
            <person name="Son H.-R."/>
        </authorList>
    </citation>
    <scope>NUCLEOTIDE SEQUENCE [LARGE SCALE GENOMIC DNA]</scope>
    <source>
        <strain evidence="1 2">CS1</strain>
    </source>
</reference>
<dbReference type="RefSeq" id="WP_205681958.1">
    <property type="nucleotide sequence ID" value="NZ_CP070968.1"/>
</dbReference>
<sequence length="134" mass="14876">MIPAGVESLLAMAMLSELRDQLGARSDEFLVTVGEKIGDVCIMSAQGDTGYLTRWMNGIWAELGMGSVTLTTGARRLEITHRLPQLPPENVLWSDALPFIVEGVYRSWFHRMDSRGVLGRGSRSKGELKFVYSD</sequence>
<organism evidence="1 2">
    <name type="scientific">Brevundimonas fontaquae</name>
    <dbReference type="NCBI Taxonomy" id="2813778"/>
    <lineage>
        <taxon>Bacteria</taxon>
        <taxon>Pseudomonadati</taxon>
        <taxon>Pseudomonadota</taxon>
        <taxon>Alphaproteobacteria</taxon>
        <taxon>Caulobacterales</taxon>
        <taxon>Caulobacteraceae</taxon>
        <taxon>Brevundimonas</taxon>
    </lineage>
</organism>
<evidence type="ECO:0000313" key="2">
    <source>
        <dbReference type="Proteomes" id="UP000662957"/>
    </source>
</evidence>
<accession>A0ABX7LNR0</accession>
<dbReference type="InterPro" id="IPR022798">
    <property type="entry name" value="BcsD_bac"/>
</dbReference>
<dbReference type="Gene3D" id="3.30.70.2590">
    <property type="match status" value="1"/>
</dbReference>
<gene>
    <name evidence="1" type="ORF">JX001_01140</name>
</gene>